<sequence length="163" mass="18238">MQSSRIITSINVEGELKGSHYGERASFDPRPELPAFERPSFSLSVNLAYRSKAKTMERFGVIAMGLIGQRYTFPRPQQNGVVISGKHKKDRAAFSITGIRGLLSRKSRRNGNDIPSKGRKRQGRETKGTSRLNESTYVLSPLRKKKLIPLVIPFNSFSDVSQA</sequence>
<evidence type="ECO:0000313" key="3">
    <source>
        <dbReference type="Proteomes" id="UP001497644"/>
    </source>
</evidence>
<reference evidence="2 3" key="1">
    <citation type="submission" date="2024-04" db="EMBL/GenBank/DDBJ databases">
        <authorList>
            <consortium name="Molecular Ecology Group"/>
        </authorList>
    </citation>
    <scope>NUCLEOTIDE SEQUENCE [LARGE SCALE GENOMIC DNA]</scope>
</reference>
<keyword evidence="3" id="KW-1185">Reference proteome</keyword>
<dbReference type="Proteomes" id="UP001497644">
    <property type="component" value="Chromosome 1"/>
</dbReference>
<evidence type="ECO:0008006" key="4">
    <source>
        <dbReference type="Google" id="ProtNLM"/>
    </source>
</evidence>
<name>A0AAV2N1D9_9HYME</name>
<dbReference type="AlphaFoldDB" id="A0AAV2N1D9"/>
<gene>
    <name evidence="2" type="ORF">LPLAT_LOCUS268</name>
</gene>
<evidence type="ECO:0000313" key="2">
    <source>
        <dbReference type="EMBL" id="CAL1673360.1"/>
    </source>
</evidence>
<proteinExistence type="predicted"/>
<protein>
    <recommendedName>
        <fullName evidence="4">Ribosomal protein S3</fullName>
    </recommendedName>
</protein>
<feature type="region of interest" description="Disordered" evidence="1">
    <location>
        <begin position="105"/>
        <end position="132"/>
    </location>
</feature>
<organism evidence="2 3">
    <name type="scientific">Lasius platythorax</name>
    <dbReference type="NCBI Taxonomy" id="488582"/>
    <lineage>
        <taxon>Eukaryota</taxon>
        <taxon>Metazoa</taxon>
        <taxon>Ecdysozoa</taxon>
        <taxon>Arthropoda</taxon>
        <taxon>Hexapoda</taxon>
        <taxon>Insecta</taxon>
        <taxon>Pterygota</taxon>
        <taxon>Neoptera</taxon>
        <taxon>Endopterygota</taxon>
        <taxon>Hymenoptera</taxon>
        <taxon>Apocrita</taxon>
        <taxon>Aculeata</taxon>
        <taxon>Formicoidea</taxon>
        <taxon>Formicidae</taxon>
        <taxon>Formicinae</taxon>
        <taxon>Lasius</taxon>
        <taxon>Lasius</taxon>
    </lineage>
</organism>
<dbReference type="EMBL" id="OZ034824">
    <property type="protein sequence ID" value="CAL1673360.1"/>
    <property type="molecule type" value="Genomic_DNA"/>
</dbReference>
<accession>A0AAV2N1D9</accession>
<evidence type="ECO:0000256" key="1">
    <source>
        <dbReference type="SAM" id="MobiDB-lite"/>
    </source>
</evidence>